<feature type="binding site" evidence="16">
    <location>
        <position position="128"/>
    </location>
    <ligand>
        <name>K(+)</name>
        <dbReference type="ChEBI" id="CHEBI:29103"/>
    </ligand>
</feature>
<evidence type="ECO:0000256" key="6">
    <source>
        <dbReference type="ARBA" id="ARBA00012102"/>
    </source>
</evidence>
<dbReference type="HAMAP" id="MF_01274">
    <property type="entry name" value="Pantothen_kinase_3"/>
    <property type="match status" value="1"/>
</dbReference>
<dbReference type="PANTHER" id="PTHR34265">
    <property type="entry name" value="TYPE III PANTOTHENATE KINASE"/>
    <property type="match status" value="1"/>
</dbReference>
<evidence type="ECO:0000256" key="8">
    <source>
        <dbReference type="ARBA" id="ARBA00022679"/>
    </source>
</evidence>
<comment type="pathway">
    <text evidence="4 16">Cofactor biosynthesis; coenzyme A biosynthesis; CoA from (R)-pantothenate: step 1/5.</text>
</comment>
<evidence type="ECO:0000256" key="13">
    <source>
        <dbReference type="ARBA" id="ARBA00022993"/>
    </source>
</evidence>
<dbReference type="EMBL" id="QUOT01000001">
    <property type="protein sequence ID" value="REL30993.1"/>
    <property type="molecule type" value="Genomic_DNA"/>
</dbReference>
<feature type="binding site" evidence="16">
    <location>
        <position position="98"/>
    </location>
    <ligand>
        <name>substrate</name>
    </ligand>
</feature>
<dbReference type="GO" id="GO:0015937">
    <property type="term" value="P:coenzyme A biosynthetic process"/>
    <property type="evidence" value="ECO:0007669"/>
    <property type="project" value="UniProtKB-UniRule"/>
</dbReference>
<feature type="binding site" evidence="16">
    <location>
        <position position="183"/>
    </location>
    <ligand>
        <name>substrate</name>
    </ligand>
</feature>
<comment type="similarity">
    <text evidence="14 16">Belongs to the type III pantothenate kinase family.</text>
</comment>
<dbReference type="Proteomes" id="UP000256899">
    <property type="component" value="Unassembled WGS sequence"/>
</dbReference>
<dbReference type="UniPathway" id="UPA00241">
    <property type="reaction ID" value="UER00352"/>
</dbReference>
<keyword evidence="9 16" id="KW-0547">Nucleotide-binding</keyword>
<comment type="catalytic activity">
    <reaction evidence="1 16">
        <text>(R)-pantothenate + ATP = (R)-4'-phosphopantothenate + ADP + H(+)</text>
        <dbReference type="Rhea" id="RHEA:16373"/>
        <dbReference type="ChEBI" id="CHEBI:10986"/>
        <dbReference type="ChEBI" id="CHEBI:15378"/>
        <dbReference type="ChEBI" id="CHEBI:29032"/>
        <dbReference type="ChEBI" id="CHEBI:30616"/>
        <dbReference type="ChEBI" id="CHEBI:456216"/>
        <dbReference type="EC" id="2.7.1.33"/>
    </reaction>
</comment>
<keyword evidence="18" id="KW-1185">Reference proteome</keyword>
<dbReference type="Gene3D" id="3.30.420.40">
    <property type="match status" value="2"/>
</dbReference>
<evidence type="ECO:0000256" key="4">
    <source>
        <dbReference type="ARBA" id="ARBA00005225"/>
    </source>
</evidence>
<dbReference type="NCBIfam" id="TIGR00671">
    <property type="entry name" value="baf"/>
    <property type="match status" value="1"/>
</dbReference>
<comment type="subunit">
    <text evidence="5 16">Homodimer.</text>
</comment>
<dbReference type="GO" id="GO:0046872">
    <property type="term" value="F:metal ion binding"/>
    <property type="evidence" value="ECO:0007669"/>
    <property type="project" value="UniProtKB-KW"/>
</dbReference>
<dbReference type="Pfam" id="PF03309">
    <property type="entry name" value="Pan_kinase"/>
    <property type="match status" value="1"/>
</dbReference>
<keyword evidence="16" id="KW-0479">Metal-binding</keyword>
<feature type="binding site" evidence="16">
    <location>
        <begin position="105"/>
        <end position="108"/>
    </location>
    <ligand>
        <name>substrate</name>
    </ligand>
</feature>
<evidence type="ECO:0000256" key="1">
    <source>
        <dbReference type="ARBA" id="ARBA00001206"/>
    </source>
</evidence>
<gene>
    <name evidence="16" type="primary">coaX</name>
    <name evidence="17" type="ORF">DXX94_09825</name>
</gene>
<dbReference type="EC" id="2.7.1.33" evidence="6 16"/>
<dbReference type="GO" id="GO:0004594">
    <property type="term" value="F:pantothenate kinase activity"/>
    <property type="evidence" value="ECO:0007669"/>
    <property type="project" value="UniProtKB-UniRule"/>
</dbReference>
<keyword evidence="8 16" id="KW-0808">Transferase</keyword>
<organism evidence="17 18">
    <name type="scientific">Thalassotalea euphylliae</name>
    <dbReference type="NCBI Taxonomy" id="1655234"/>
    <lineage>
        <taxon>Bacteria</taxon>
        <taxon>Pseudomonadati</taxon>
        <taxon>Pseudomonadota</taxon>
        <taxon>Gammaproteobacteria</taxon>
        <taxon>Alteromonadales</taxon>
        <taxon>Colwelliaceae</taxon>
        <taxon>Thalassotalea</taxon>
    </lineage>
</organism>
<dbReference type="PANTHER" id="PTHR34265:SF1">
    <property type="entry name" value="TYPE III PANTOTHENATE KINASE"/>
    <property type="match status" value="1"/>
</dbReference>
<evidence type="ECO:0000256" key="16">
    <source>
        <dbReference type="HAMAP-Rule" id="MF_01274"/>
    </source>
</evidence>
<feature type="binding site" evidence="16">
    <location>
        <position position="131"/>
    </location>
    <ligand>
        <name>ATP</name>
        <dbReference type="ChEBI" id="CHEBI:30616"/>
    </ligand>
</feature>
<feature type="binding site" evidence="16">
    <location>
        <begin position="15"/>
        <end position="22"/>
    </location>
    <ligand>
        <name>ATP</name>
        <dbReference type="ChEBI" id="CHEBI:30616"/>
    </ligand>
</feature>
<evidence type="ECO:0000256" key="7">
    <source>
        <dbReference type="ARBA" id="ARBA00022490"/>
    </source>
</evidence>
<name>A0A3E0U358_9GAMM</name>
<evidence type="ECO:0000256" key="10">
    <source>
        <dbReference type="ARBA" id="ARBA00022777"/>
    </source>
</evidence>
<comment type="cofactor">
    <cofactor evidence="16">
        <name>NH4(+)</name>
        <dbReference type="ChEBI" id="CHEBI:28938"/>
    </cofactor>
    <cofactor evidence="16">
        <name>K(+)</name>
        <dbReference type="ChEBI" id="CHEBI:29103"/>
    </cofactor>
    <text evidence="16">A monovalent cation. Ammonium or potassium.</text>
</comment>
<dbReference type="InterPro" id="IPR043129">
    <property type="entry name" value="ATPase_NBD"/>
</dbReference>
<feature type="active site" description="Proton acceptor" evidence="16">
    <location>
        <position position="107"/>
    </location>
</feature>
<keyword evidence="10 16" id="KW-0418">Kinase</keyword>
<protein>
    <recommendedName>
        <fullName evidence="15 16">Type III pantothenate kinase</fullName>
        <ecNumber evidence="6 16">2.7.1.33</ecNumber>
    </recommendedName>
    <alternativeName>
        <fullName evidence="16">PanK-III</fullName>
    </alternativeName>
    <alternativeName>
        <fullName evidence="16">Pantothenic acid kinase</fullName>
    </alternativeName>
</protein>
<evidence type="ECO:0000256" key="11">
    <source>
        <dbReference type="ARBA" id="ARBA00022840"/>
    </source>
</evidence>
<evidence type="ECO:0000313" key="18">
    <source>
        <dbReference type="Proteomes" id="UP000256899"/>
    </source>
</evidence>
<evidence type="ECO:0000256" key="9">
    <source>
        <dbReference type="ARBA" id="ARBA00022741"/>
    </source>
</evidence>
<evidence type="ECO:0000256" key="3">
    <source>
        <dbReference type="ARBA" id="ARBA00004496"/>
    </source>
</evidence>
<evidence type="ECO:0000256" key="15">
    <source>
        <dbReference type="ARBA" id="ARBA00040883"/>
    </source>
</evidence>
<evidence type="ECO:0000256" key="5">
    <source>
        <dbReference type="ARBA" id="ARBA00011738"/>
    </source>
</evidence>
<dbReference type="GO" id="GO:0005737">
    <property type="term" value="C:cytoplasm"/>
    <property type="evidence" value="ECO:0007669"/>
    <property type="project" value="UniProtKB-SubCell"/>
</dbReference>
<comment type="function">
    <text evidence="16">Catalyzes the phosphorylation of pantothenate (Pan), the first step in CoA biosynthesis.</text>
</comment>
<comment type="cofactor">
    <cofactor evidence="2">
        <name>K(+)</name>
        <dbReference type="ChEBI" id="CHEBI:29103"/>
    </cofactor>
</comment>
<evidence type="ECO:0000313" key="17">
    <source>
        <dbReference type="EMBL" id="REL30993.1"/>
    </source>
</evidence>
<evidence type="ECO:0000256" key="14">
    <source>
        <dbReference type="ARBA" id="ARBA00038036"/>
    </source>
</evidence>
<reference evidence="18" key="1">
    <citation type="submission" date="2018-08" db="EMBL/GenBank/DDBJ databases">
        <title>Thalassotalea euphylliae genome.</title>
        <authorList>
            <person name="Summers S."/>
            <person name="Rice S.A."/>
            <person name="Freckelton M.L."/>
            <person name="Nedved B.T."/>
            <person name="Hadfield M.G."/>
        </authorList>
    </citation>
    <scope>NUCLEOTIDE SEQUENCE [LARGE SCALE GENOMIC DNA]</scope>
    <source>
        <strain evidence="18">H3</strain>
    </source>
</reference>
<proteinExistence type="inferred from homology"/>
<dbReference type="GO" id="GO:0005524">
    <property type="term" value="F:ATP binding"/>
    <property type="evidence" value="ECO:0007669"/>
    <property type="project" value="UniProtKB-UniRule"/>
</dbReference>
<comment type="caution">
    <text evidence="17">The sequence shown here is derived from an EMBL/GenBank/DDBJ whole genome shotgun (WGS) entry which is preliminary data.</text>
</comment>
<dbReference type="CDD" id="cd24015">
    <property type="entry name" value="ASKHA_NBD_PanK-III"/>
    <property type="match status" value="1"/>
</dbReference>
<keyword evidence="11 16" id="KW-0067">ATP-binding</keyword>
<comment type="subcellular location">
    <subcellularLocation>
        <location evidence="3 16">Cytoplasm</location>
    </subcellularLocation>
</comment>
<dbReference type="AlphaFoldDB" id="A0A3E0U358"/>
<accession>A0A3E0U358</accession>
<sequence>MTLSHKSIAKQLLIDIGNTRTKYCFVINGELQPVNYCDNQGLLAQWFSQHWLDVEQIVFASVAQLGFSNLLTQWAAQNHIPCLQVTSPVTAFGVVNGYDNHRQLGVDRWLAVLGAHKRFPNQNCIIVDAGTATTIDYLDKAGQHQGGWILAGIETLFTSIQANTANVQGEQLDIEKLAFGQNTNDNLAQAAWASTLGLIQQAIQLAEQQGASIDQVIMTGGNGHRLAEMLAEQHIPTSYHPLLVFEGLSCYLTESE</sequence>
<evidence type="ECO:0000256" key="12">
    <source>
        <dbReference type="ARBA" id="ARBA00022958"/>
    </source>
</evidence>
<evidence type="ECO:0000256" key="2">
    <source>
        <dbReference type="ARBA" id="ARBA00001958"/>
    </source>
</evidence>
<keyword evidence="7 16" id="KW-0963">Cytoplasm</keyword>
<dbReference type="InterPro" id="IPR004619">
    <property type="entry name" value="Type_III_PanK"/>
</dbReference>
<keyword evidence="13 16" id="KW-0173">Coenzyme A biosynthesis</keyword>
<dbReference type="SUPFAM" id="SSF53067">
    <property type="entry name" value="Actin-like ATPase domain"/>
    <property type="match status" value="2"/>
</dbReference>
<keyword evidence="12 16" id="KW-0630">Potassium</keyword>